<organism evidence="1 2">
    <name type="scientific">Faecalibacterium prausnitzii M21/2</name>
    <dbReference type="NCBI Taxonomy" id="411485"/>
    <lineage>
        <taxon>Bacteria</taxon>
        <taxon>Bacillati</taxon>
        <taxon>Bacillota</taxon>
        <taxon>Clostridia</taxon>
        <taxon>Eubacteriales</taxon>
        <taxon>Oscillospiraceae</taxon>
        <taxon>Faecalibacterium</taxon>
    </lineage>
</organism>
<evidence type="ECO:0000313" key="1">
    <source>
        <dbReference type="EMBL" id="EDP20898.1"/>
    </source>
</evidence>
<name>A8SDH6_9FIRM</name>
<sequence length="48" mass="5472">MNTFYPPILCRGHSFEGKNGPNGENAFHFYNFKAESDFQSNRGKCTVL</sequence>
<dbReference type="AlphaFoldDB" id="A8SDH6"/>
<dbReference type="EMBL" id="ABED02000028">
    <property type="protein sequence ID" value="EDP20898.1"/>
    <property type="molecule type" value="Genomic_DNA"/>
</dbReference>
<dbReference type="Proteomes" id="UP000005945">
    <property type="component" value="Unassembled WGS sequence"/>
</dbReference>
<protein>
    <submittedName>
        <fullName evidence="1">Uncharacterized protein</fullName>
    </submittedName>
</protein>
<comment type="caution">
    <text evidence="1">The sequence shown here is derived from an EMBL/GenBank/DDBJ whole genome shotgun (WGS) entry which is preliminary data.</text>
</comment>
<accession>A8SDH6</accession>
<dbReference type="HOGENOM" id="CLU_3153044_0_0_9"/>
<reference evidence="1 2" key="2">
    <citation type="submission" date="2007-09" db="EMBL/GenBank/DDBJ databases">
        <authorList>
            <person name="Fulton L."/>
            <person name="Clifton S."/>
            <person name="Fulton B."/>
            <person name="Xu J."/>
            <person name="Minx P."/>
            <person name="Pepin K.H."/>
            <person name="Johnson M."/>
            <person name="Thiruvilangam P."/>
            <person name="Bhonagiri V."/>
            <person name="Nash W.E."/>
            <person name="Mardis E.R."/>
            <person name="Wilson R.K."/>
        </authorList>
    </citation>
    <scope>NUCLEOTIDE SEQUENCE [LARGE SCALE GENOMIC DNA]</scope>
    <source>
        <strain evidence="1 2">M21/2</strain>
    </source>
</reference>
<evidence type="ECO:0000313" key="2">
    <source>
        <dbReference type="Proteomes" id="UP000005945"/>
    </source>
</evidence>
<proteinExistence type="predicted"/>
<gene>
    <name evidence="1" type="ORF">FAEPRAM212_02224</name>
</gene>
<reference evidence="1 2" key="1">
    <citation type="submission" date="2007-09" db="EMBL/GenBank/DDBJ databases">
        <title>Draft genome sequence of Faecalibacterium prausnitzii M21/2.</title>
        <authorList>
            <person name="Sudarsanam P."/>
            <person name="Ley R."/>
            <person name="Guruge J."/>
            <person name="Turnbaugh P.J."/>
            <person name="Mahowald M."/>
            <person name="Liep D."/>
            <person name="Gordon J."/>
        </authorList>
    </citation>
    <scope>NUCLEOTIDE SEQUENCE [LARGE SCALE GENOMIC DNA]</scope>
    <source>
        <strain evidence="1 2">M21/2</strain>
    </source>
</reference>